<dbReference type="Pfam" id="PF13517">
    <property type="entry name" value="FG-GAP_3"/>
    <property type="match status" value="2"/>
</dbReference>
<dbReference type="Gene3D" id="2.130.10.130">
    <property type="entry name" value="Integrin alpha, N-terminal"/>
    <property type="match status" value="2"/>
</dbReference>
<accession>A0ABW8HG11</accession>
<keyword evidence="1" id="KW-0732">Signal</keyword>
<feature type="compositionally biased region" description="Polar residues" evidence="2">
    <location>
        <begin position="1"/>
        <end position="10"/>
    </location>
</feature>
<organism evidence="4 5">
    <name type="scientific">Streptomyces ardesiacus</name>
    <dbReference type="NCBI Taxonomy" id="285564"/>
    <lineage>
        <taxon>Bacteria</taxon>
        <taxon>Bacillati</taxon>
        <taxon>Actinomycetota</taxon>
        <taxon>Actinomycetes</taxon>
        <taxon>Kitasatosporales</taxon>
        <taxon>Streptomycetaceae</taxon>
        <taxon>Streptomyces</taxon>
    </lineage>
</organism>
<protein>
    <submittedName>
        <fullName evidence="4">FG-GAP-like repeat-containing protein</fullName>
    </submittedName>
</protein>
<sequence length="655" mass="71223">MQLEPLSSPQPFADYQREHTTEQQAVARPRQSLPTSQSDDLRTECSLPANKGDANTVTGWIKSRFESCTHRPHDLVLRSTDGKQTIGRLWFDMWVLGFTYDGDRRADYVVSIENITVQTANGEDATKWRIFQQFRDSINASSSDPNPQIKAPKQTDRDGLIGQWETQPQWTLSYTAPDMGPLYNQGNQQRVKALIQMSLSVSSPSSQLTYQEVDAFHSSIRFDYAGPTAGKYKGTVFTEARITFRPRLDDPLGWENARHIYDALHHPERTFPSLYPKSIPGEREPLHRQIDPTEIEKNRKAANATCRDVWGDYDGERLNCDEYPFASTYEGASKGDDRYSARLIDAKDNKKVGTDLNSQFYTVHRVLDNDAFYVAVDGDPTAPPPQRPNPTTPPRSNDMNGDGKADLLAIDTTGKLYFYPGKGDGTLGSRALIGTGGWTGASISHRGDWNGDGKEDVIARIGSEIRIYPGKGDGTLGAPSGLNGALGDLLPNTAQIASVGDLNSDGYPDLVANHSGNLWLLAGDPARKPAVKPAVKLSAGWAAFTLSALGDSNGDGRADLLARHTTDGTLWFHPGTGTGFGPRTVYGKGGWTTTNRPLLAAGDDADGNGLADLWATTGDGKLLFYRGAKDADGNPIDGPSAVVGTGGWNAIKTIS</sequence>
<proteinExistence type="predicted"/>
<dbReference type="PANTHER" id="PTHR44103:SF1">
    <property type="entry name" value="PROPROTEIN CONVERTASE P"/>
    <property type="match status" value="1"/>
</dbReference>
<dbReference type="Proteomes" id="UP001617907">
    <property type="component" value="Unassembled WGS sequence"/>
</dbReference>
<dbReference type="EMBL" id="JBIVPC010000014">
    <property type="protein sequence ID" value="MFJ6039665.1"/>
    <property type="molecule type" value="Genomic_DNA"/>
</dbReference>
<evidence type="ECO:0000313" key="4">
    <source>
        <dbReference type="EMBL" id="MFJ6039665.1"/>
    </source>
</evidence>
<gene>
    <name evidence="4" type="ORF">ACIQFM_25800</name>
</gene>
<evidence type="ECO:0000256" key="1">
    <source>
        <dbReference type="ARBA" id="ARBA00022729"/>
    </source>
</evidence>
<feature type="region of interest" description="Disordered" evidence="2">
    <location>
        <begin position="1"/>
        <end position="49"/>
    </location>
</feature>
<dbReference type="Pfam" id="PF14040">
    <property type="entry name" value="DNase_NucA_NucB"/>
    <property type="match status" value="1"/>
</dbReference>
<dbReference type="SUPFAM" id="SSF69318">
    <property type="entry name" value="Integrin alpha N-terminal domain"/>
    <property type="match status" value="1"/>
</dbReference>
<dbReference type="InterPro" id="IPR013517">
    <property type="entry name" value="FG-GAP"/>
</dbReference>
<reference evidence="4 5" key="1">
    <citation type="submission" date="2024-10" db="EMBL/GenBank/DDBJ databases">
        <title>The Natural Products Discovery Center: Release of the First 8490 Sequenced Strains for Exploring Actinobacteria Biosynthetic Diversity.</title>
        <authorList>
            <person name="Kalkreuter E."/>
            <person name="Kautsar S.A."/>
            <person name="Yang D."/>
            <person name="Bader C.D."/>
            <person name="Teijaro C.N."/>
            <person name="Fluegel L."/>
            <person name="Davis C.M."/>
            <person name="Simpson J.R."/>
            <person name="Lauterbach L."/>
            <person name="Steele A.D."/>
            <person name="Gui C."/>
            <person name="Meng S."/>
            <person name="Li G."/>
            <person name="Viehrig K."/>
            <person name="Ye F."/>
            <person name="Su P."/>
            <person name="Kiefer A.F."/>
            <person name="Nichols A."/>
            <person name="Cepeda A.J."/>
            <person name="Yan W."/>
            <person name="Fan B."/>
            <person name="Jiang Y."/>
            <person name="Adhikari A."/>
            <person name="Zheng C.-J."/>
            <person name="Schuster L."/>
            <person name="Cowan T.M."/>
            <person name="Smanski M.J."/>
            <person name="Chevrette M.G."/>
            <person name="De Carvalho L.P.S."/>
            <person name="Shen B."/>
        </authorList>
    </citation>
    <scope>NUCLEOTIDE SEQUENCE [LARGE SCALE GENOMIC DNA]</scope>
    <source>
        <strain evidence="4 5">NPDC093086</strain>
    </source>
</reference>
<feature type="region of interest" description="Disordered" evidence="2">
    <location>
        <begin position="375"/>
        <end position="403"/>
    </location>
</feature>
<feature type="region of interest" description="Disordered" evidence="2">
    <location>
        <begin position="138"/>
        <end position="161"/>
    </location>
</feature>
<keyword evidence="5" id="KW-1185">Reference proteome</keyword>
<comment type="caution">
    <text evidence="4">The sequence shown here is derived from an EMBL/GenBank/DDBJ whole genome shotgun (WGS) entry which is preliminary data.</text>
</comment>
<dbReference type="InterPro" id="IPR028994">
    <property type="entry name" value="Integrin_alpha_N"/>
</dbReference>
<dbReference type="InterPro" id="IPR029476">
    <property type="entry name" value="DNase_NucA_NucB"/>
</dbReference>
<name>A0ABW8HG11_9ACTN</name>
<dbReference type="PANTHER" id="PTHR44103">
    <property type="entry name" value="PROPROTEIN CONVERTASE P"/>
    <property type="match status" value="1"/>
</dbReference>
<evidence type="ECO:0000313" key="5">
    <source>
        <dbReference type="Proteomes" id="UP001617907"/>
    </source>
</evidence>
<feature type="domain" description="Deoxyribonuclease NucA/NucB" evidence="3">
    <location>
        <begin position="287"/>
        <end position="374"/>
    </location>
</feature>
<evidence type="ECO:0000259" key="3">
    <source>
        <dbReference type="Pfam" id="PF14040"/>
    </source>
</evidence>
<evidence type="ECO:0000256" key="2">
    <source>
        <dbReference type="SAM" id="MobiDB-lite"/>
    </source>
</evidence>
<dbReference type="RefSeq" id="WP_350890607.1">
    <property type="nucleotide sequence ID" value="NZ_JBEOTR010000009.1"/>
</dbReference>
<feature type="compositionally biased region" description="Pro residues" evidence="2">
    <location>
        <begin position="381"/>
        <end position="393"/>
    </location>
</feature>